<accession>A0A963YMU9</accession>
<keyword evidence="2" id="KW-1185">Reference proteome</keyword>
<dbReference type="SUPFAM" id="SSF53335">
    <property type="entry name" value="S-adenosyl-L-methionine-dependent methyltransferases"/>
    <property type="match status" value="1"/>
</dbReference>
<dbReference type="Proteomes" id="UP000708298">
    <property type="component" value="Unassembled WGS sequence"/>
</dbReference>
<name>A0A963YMU9_9PROT</name>
<sequence length="236" mass="25866">MTAHLRFPAFPLRSAEDFQRFAAENRALLDERLRQEMLFIREGQLVRAGTCGACLAVTHFTSDTATSHGAYDPGQQICDCAARLSAHRRALLHLAGASFGGRDWFRLGLFGQDAPLALKLATLCPPAWVWPKTQAKPAATHMVLSVDTLSTVPDPGTALAWIAESLMPGGLFLFTLPFDPAARDKQPPLAGSPRRFGWDILDRVRDAGFQDCVAHCYWSGELGLLGPDAMIFKAFR</sequence>
<reference evidence="1" key="1">
    <citation type="journal article" date="2021" name="Microorganisms">
        <title>Acidisoma silvae sp. nov. and Acidisomacellulosilytica sp. nov., Two Acidophilic Bacteria Isolated from Decaying Wood, Hydrolyzing Cellulose and Producing Poly-3-hydroxybutyrate.</title>
        <authorList>
            <person name="Mieszkin S."/>
            <person name="Pouder E."/>
            <person name="Uroz S."/>
            <person name="Simon-Colin C."/>
            <person name="Alain K."/>
        </authorList>
    </citation>
    <scope>NUCLEOTIDE SEQUENCE</scope>
    <source>
        <strain evidence="1">HW T2.11</strain>
    </source>
</reference>
<dbReference type="Gene3D" id="3.40.50.150">
    <property type="entry name" value="Vaccinia Virus protein VP39"/>
    <property type="match status" value="1"/>
</dbReference>
<evidence type="ECO:0000313" key="2">
    <source>
        <dbReference type="Proteomes" id="UP000708298"/>
    </source>
</evidence>
<comment type="caution">
    <text evidence="1">The sequence shown here is derived from an EMBL/GenBank/DDBJ whole genome shotgun (WGS) entry which is preliminary data.</text>
</comment>
<dbReference type="EMBL" id="JAESVB010000001">
    <property type="protein sequence ID" value="MCB8873619.1"/>
    <property type="molecule type" value="Genomic_DNA"/>
</dbReference>
<dbReference type="AlphaFoldDB" id="A0A963YMU9"/>
<protein>
    <submittedName>
        <fullName evidence="1">Uncharacterized protein</fullName>
    </submittedName>
</protein>
<evidence type="ECO:0000313" key="1">
    <source>
        <dbReference type="EMBL" id="MCB8873619.1"/>
    </source>
</evidence>
<dbReference type="RefSeq" id="WP_227319308.1">
    <property type="nucleotide sequence ID" value="NZ_JAESVB010000001.1"/>
</dbReference>
<organism evidence="1 2">
    <name type="scientific">Acidisoma silvae</name>
    <dbReference type="NCBI Taxonomy" id="2802396"/>
    <lineage>
        <taxon>Bacteria</taxon>
        <taxon>Pseudomonadati</taxon>
        <taxon>Pseudomonadota</taxon>
        <taxon>Alphaproteobacteria</taxon>
        <taxon>Acetobacterales</taxon>
        <taxon>Acidocellaceae</taxon>
        <taxon>Acidisoma</taxon>
    </lineage>
</organism>
<reference evidence="1" key="2">
    <citation type="submission" date="2021-01" db="EMBL/GenBank/DDBJ databases">
        <authorList>
            <person name="Mieszkin S."/>
            <person name="Pouder E."/>
            <person name="Alain K."/>
        </authorList>
    </citation>
    <scope>NUCLEOTIDE SEQUENCE</scope>
    <source>
        <strain evidence="1">HW T2.11</strain>
    </source>
</reference>
<proteinExistence type="predicted"/>
<dbReference type="InterPro" id="IPR029063">
    <property type="entry name" value="SAM-dependent_MTases_sf"/>
</dbReference>
<gene>
    <name evidence="1" type="ORF">ASILVAE211_00385</name>
</gene>